<organism evidence="8 9">
    <name type="scientific">Pseudaeromonas sharmana</name>
    <dbReference type="NCBI Taxonomy" id="328412"/>
    <lineage>
        <taxon>Bacteria</taxon>
        <taxon>Pseudomonadati</taxon>
        <taxon>Pseudomonadota</taxon>
        <taxon>Gammaproteobacteria</taxon>
        <taxon>Aeromonadales</taxon>
        <taxon>Aeromonadaceae</taxon>
        <taxon>Pseudaeromonas</taxon>
    </lineage>
</organism>
<comment type="similarity">
    <text evidence="6">Belongs to the methyltransferase superfamily. METTL16/RlmF family.</text>
</comment>
<dbReference type="RefSeq" id="WP_377153066.1">
    <property type="nucleotide sequence ID" value="NZ_JBHSAF010000014.1"/>
</dbReference>
<dbReference type="PANTHER" id="PTHR13393:SF0">
    <property type="entry name" value="RNA N6-ADENOSINE-METHYLTRANSFERASE METTL16"/>
    <property type="match status" value="1"/>
</dbReference>
<name>A0ABV8CQE9_9GAMM</name>
<evidence type="ECO:0000313" key="8">
    <source>
        <dbReference type="EMBL" id="MFC3914321.1"/>
    </source>
</evidence>
<feature type="compositionally biased region" description="Low complexity" evidence="7">
    <location>
        <begin position="1"/>
        <end position="33"/>
    </location>
</feature>
<dbReference type="PANTHER" id="PTHR13393">
    <property type="entry name" value="SAM-DEPENDENT METHYLTRANSFERASE"/>
    <property type="match status" value="1"/>
</dbReference>
<keyword evidence="1 6" id="KW-0963">Cytoplasm</keyword>
<comment type="subcellular location">
    <subcellularLocation>
        <location evidence="6">Cytoplasm</location>
    </subcellularLocation>
</comment>
<dbReference type="GO" id="GO:0052907">
    <property type="term" value="F:23S rRNA (adenine(1618)-N(6))-methyltransferase activity"/>
    <property type="evidence" value="ECO:0007669"/>
    <property type="project" value="UniProtKB-EC"/>
</dbReference>
<proteinExistence type="inferred from homology"/>
<dbReference type="InterPro" id="IPR029063">
    <property type="entry name" value="SAM-dependent_MTases_sf"/>
</dbReference>
<dbReference type="EMBL" id="JBHSAF010000014">
    <property type="protein sequence ID" value="MFC3914321.1"/>
    <property type="molecule type" value="Genomic_DNA"/>
</dbReference>
<dbReference type="InterPro" id="IPR010286">
    <property type="entry name" value="METTL16/RlmF"/>
</dbReference>
<gene>
    <name evidence="6 8" type="primary">rlmF</name>
    <name evidence="8" type="ORF">ACFOSS_12700</name>
</gene>
<keyword evidence="5 6" id="KW-0949">S-adenosyl-L-methionine</keyword>
<dbReference type="Proteomes" id="UP001595692">
    <property type="component" value="Unassembled WGS sequence"/>
</dbReference>
<reference evidence="9" key="1">
    <citation type="journal article" date="2019" name="Int. J. Syst. Evol. Microbiol.">
        <title>The Global Catalogue of Microorganisms (GCM) 10K type strain sequencing project: providing services to taxonomists for standard genome sequencing and annotation.</title>
        <authorList>
            <consortium name="The Broad Institute Genomics Platform"/>
            <consortium name="The Broad Institute Genome Sequencing Center for Infectious Disease"/>
            <person name="Wu L."/>
            <person name="Ma J."/>
        </authorList>
    </citation>
    <scope>NUCLEOTIDE SEQUENCE [LARGE SCALE GENOMIC DNA]</scope>
    <source>
        <strain evidence="9">CCUG 54939</strain>
    </source>
</reference>
<dbReference type="Pfam" id="PF05971">
    <property type="entry name" value="Methyltransf_10"/>
    <property type="match status" value="1"/>
</dbReference>
<dbReference type="NCBIfam" id="NF008725">
    <property type="entry name" value="PRK11727.1"/>
    <property type="match status" value="1"/>
</dbReference>
<dbReference type="InterPro" id="IPR016909">
    <property type="entry name" value="rRNA_lsu_MeTfrase_F"/>
</dbReference>
<evidence type="ECO:0000313" key="9">
    <source>
        <dbReference type="Proteomes" id="UP001595692"/>
    </source>
</evidence>
<keyword evidence="2 6" id="KW-0698">rRNA processing</keyword>
<evidence type="ECO:0000256" key="7">
    <source>
        <dbReference type="SAM" id="MobiDB-lite"/>
    </source>
</evidence>
<dbReference type="HAMAP" id="MF_01848">
    <property type="entry name" value="23SrRNA_methyltr_F"/>
    <property type="match status" value="1"/>
</dbReference>
<evidence type="ECO:0000256" key="5">
    <source>
        <dbReference type="ARBA" id="ARBA00022691"/>
    </source>
</evidence>
<evidence type="ECO:0000256" key="4">
    <source>
        <dbReference type="ARBA" id="ARBA00022679"/>
    </source>
</evidence>
<protein>
    <recommendedName>
        <fullName evidence="6">Ribosomal RNA large subunit methyltransferase F</fullName>
        <ecNumber evidence="6">2.1.1.181</ecNumber>
    </recommendedName>
    <alternativeName>
        <fullName evidence="6">23S rRNA mA1618 methyltransferase</fullName>
    </alternativeName>
    <alternativeName>
        <fullName evidence="6">rRNA adenine N-6-methyltransferase</fullName>
    </alternativeName>
</protein>
<keyword evidence="3 6" id="KW-0489">Methyltransferase</keyword>
<evidence type="ECO:0000256" key="3">
    <source>
        <dbReference type="ARBA" id="ARBA00022603"/>
    </source>
</evidence>
<comment type="caution">
    <text evidence="8">The sequence shown here is derived from an EMBL/GenBank/DDBJ whole genome shotgun (WGS) entry which is preliminary data.</text>
</comment>
<sequence>MSRAPAKFAIAAPAAKPRRQSAAAADKPAKPAATPSRRGAGGKQPVSVKGQLHPRNPHQGRYDFTALCQASPRLQSFVISGPHGATIDFANAAAVKALNQALLAHYYAVVSWDIPDGYLCPPIPGRADYIHYLADLLASGHRGKVPMGAGVTVLDIGVGANAIYPIIGHHAYGWSFIGADIDAGALASVELIRAANPALAAALECRQQPDEQQIFGNIIKPGDIIDLTLCNPPFHASARDAQSGSLRKLRNLNSQKPRNQQQANLDRVQLNFGGRNNELWCEGGELAFILRMIRDSQRYAAQVLWFSTLVSKGENVAPLRKALQAARAVEVRVVEMTQGQKISRLVAWTYQPLAQQQAWSQFRWGR</sequence>
<accession>A0ABV8CQE9</accession>
<comment type="catalytic activity">
    <reaction evidence="6">
        <text>adenosine(1618) in 23S rRNA + S-adenosyl-L-methionine = N(6)-methyladenosine(1618) in 23S rRNA + S-adenosyl-L-homocysteine + H(+)</text>
        <dbReference type="Rhea" id="RHEA:16497"/>
        <dbReference type="Rhea" id="RHEA-COMP:10229"/>
        <dbReference type="Rhea" id="RHEA-COMP:10231"/>
        <dbReference type="ChEBI" id="CHEBI:15378"/>
        <dbReference type="ChEBI" id="CHEBI:57856"/>
        <dbReference type="ChEBI" id="CHEBI:59789"/>
        <dbReference type="ChEBI" id="CHEBI:74411"/>
        <dbReference type="ChEBI" id="CHEBI:74449"/>
        <dbReference type="EC" id="2.1.1.181"/>
    </reaction>
</comment>
<feature type="region of interest" description="Disordered" evidence="7">
    <location>
        <begin position="1"/>
        <end position="57"/>
    </location>
</feature>
<evidence type="ECO:0000256" key="2">
    <source>
        <dbReference type="ARBA" id="ARBA00022552"/>
    </source>
</evidence>
<dbReference type="SUPFAM" id="SSF53335">
    <property type="entry name" value="S-adenosyl-L-methionine-dependent methyltransferases"/>
    <property type="match status" value="1"/>
</dbReference>
<evidence type="ECO:0000256" key="1">
    <source>
        <dbReference type="ARBA" id="ARBA00022490"/>
    </source>
</evidence>
<evidence type="ECO:0000256" key="6">
    <source>
        <dbReference type="HAMAP-Rule" id="MF_01848"/>
    </source>
</evidence>
<keyword evidence="4 6" id="KW-0808">Transferase</keyword>
<keyword evidence="9" id="KW-1185">Reference proteome</keyword>
<dbReference type="Gene3D" id="3.40.50.150">
    <property type="entry name" value="Vaccinia Virus protein VP39"/>
    <property type="match status" value="1"/>
</dbReference>
<dbReference type="PIRSF" id="PIRSF029038">
    <property type="entry name" value="Mtase_YbiN_prd"/>
    <property type="match status" value="1"/>
</dbReference>
<dbReference type="EC" id="2.1.1.181" evidence="6"/>
<comment type="function">
    <text evidence="6">Specifically methylates the adenine in position 1618 of 23S rRNA.</text>
</comment>